<proteinExistence type="predicted"/>
<dbReference type="EMBL" id="LAZR01003159">
    <property type="protein sequence ID" value="KKN21307.1"/>
    <property type="molecule type" value="Genomic_DNA"/>
</dbReference>
<gene>
    <name evidence="1" type="ORF">LCGC14_0926850</name>
</gene>
<protein>
    <submittedName>
        <fullName evidence="1">Uncharacterized protein</fullName>
    </submittedName>
</protein>
<name>A0A0F9PA34_9ZZZZ</name>
<organism evidence="1">
    <name type="scientific">marine sediment metagenome</name>
    <dbReference type="NCBI Taxonomy" id="412755"/>
    <lineage>
        <taxon>unclassified sequences</taxon>
        <taxon>metagenomes</taxon>
        <taxon>ecological metagenomes</taxon>
    </lineage>
</organism>
<sequence>MGKVKTVELAILMAEDFHQLGAEKFREKWKNGKGWDISEKELKDIKTILNRYNHLELSDDYVIKEMFYDYSVS</sequence>
<evidence type="ECO:0000313" key="1">
    <source>
        <dbReference type="EMBL" id="KKN21307.1"/>
    </source>
</evidence>
<dbReference type="AlphaFoldDB" id="A0A0F9PA34"/>
<comment type="caution">
    <text evidence="1">The sequence shown here is derived from an EMBL/GenBank/DDBJ whole genome shotgun (WGS) entry which is preliminary data.</text>
</comment>
<accession>A0A0F9PA34</accession>
<reference evidence="1" key="1">
    <citation type="journal article" date="2015" name="Nature">
        <title>Complex archaea that bridge the gap between prokaryotes and eukaryotes.</title>
        <authorList>
            <person name="Spang A."/>
            <person name="Saw J.H."/>
            <person name="Jorgensen S.L."/>
            <person name="Zaremba-Niedzwiedzka K."/>
            <person name="Martijn J."/>
            <person name="Lind A.E."/>
            <person name="van Eijk R."/>
            <person name="Schleper C."/>
            <person name="Guy L."/>
            <person name="Ettema T.J."/>
        </authorList>
    </citation>
    <scope>NUCLEOTIDE SEQUENCE</scope>
</reference>